<dbReference type="NCBIfam" id="TIGR03641">
    <property type="entry name" value="cas1_HMARI"/>
    <property type="match status" value="1"/>
</dbReference>
<comment type="similarity">
    <text evidence="9">Belongs to the CRISPR-associated endonuclease Cas1 family.</text>
</comment>
<accession>G8TT43</accession>
<evidence type="ECO:0000256" key="1">
    <source>
        <dbReference type="ARBA" id="ARBA00022722"/>
    </source>
</evidence>
<dbReference type="NCBIfam" id="TIGR00287">
    <property type="entry name" value="cas1"/>
    <property type="match status" value="1"/>
</dbReference>
<reference evidence="11" key="1">
    <citation type="submission" date="2011-12" db="EMBL/GenBank/DDBJ databases">
        <title>The complete genome of chromosome of Sulfobacillus acidophilus DSM 10332.</title>
        <authorList>
            <person name="Lucas S."/>
            <person name="Han J."/>
            <person name="Lapidus A."/>
            <person name="Bruce D."/>
            <person name="Goodwin L."/>
            <person name="Pitluck S."/>
            <person name="Peters L."/>
            <person name="Kyrpides N."/>
            <person name="Mavromatis K."/>
            <person name="Ivanova N."/>
            <person name="Mikhailova N."/>
            <person name="Chertkov O."/>
            <person name="Saunders E."/>
            <person name="Detter J.C."/>
            <person name="Tapia R."/>
            <person name="Han C."/>
            <person name="Land M."/>
            <person name="Hauser L."/>
            <person name="Markowitz V."/>
            <person name="Cheng J.-F."/>
            <person name="Hugenholtz P."/>
            <person name="Woyke T."/>
            <person name="Wu D."/>
            <person name="Pukall R."/>
            <person name="Gehrich-Schroeter G."/>
            <person name="Schneider S."/>
            <person name="Klenk H.-P."/>
            <person name="Eisen J.A."/>
        </authorList>
    </citation>
    <scope>NUCLEOTIDE SEQUENCE [LARGE SCALE GENOMIC DNA]</scope>
    <source>
        <strain evidence="11">ATCC 700253 / DSM 10332 / NAL</strain>
    </source>
</reference>
<keyword evidence="11" id="KW-1185">Reference proteome</keyword>
<dbReference type="GO" id="GO:0043571">
    <property type="term" value="P:maintenance of CRISPR repeat elements"/>
    <property type="evidence" value="ECO:0007669"/>
    <property type="project" value="UniProtKB-UniRule"/>
</dbReference>
<gene>
    <name evidence="9" type="primary">cas1</name>
    <name evidence="10" type="ordered locus">Sulac_3297</name>
</gene>
<feature type="binding site" evidence="9">
    <location>
        <position position="156"/>
    </location>
    <ligand>
        <name>Mn(2+)</name>
        <dbReference type="ChEBI" id="CHEBI:29035"/>
    </ligand>
</feature>
<dbReference type="GO" id="GO:0051607">
    <property type="term" value="P:defense response to virus"/>
    <property type="evidence" value="ECO:0007669"/>
    <property type="project" value="UniProtKB-UniRule"/>
</dbReference>
<organism evidence="10 11">
    <name type="scientific">Sulfobacillus acidophilus (strain ATCC 700253 / DSM 10332 / NAL)</name>
    <dbReference type="NCBI Taxonomy" id="679936"/>
    <lineage>
        <taxon>Bacteria</taxon>
        <taxon>Bacillati</taxon>
        <taxon>Bacillota</taxon>
        <taxon>Clostridia</taxon>
        <taxon>Eubacteriales</taxon>
        <taxon>Clostridiales Family XVII. Incertae Sedis</taxon>
        <taxon>Sulfobacillus</taxon>
    </lineage>
</organism>
<keyword evidence="4 9" id="KW-0378">Hydrolase</keyword>
<evidence type="ECO:0000256" key="5">
    <source>
        <dbReference type="ARBA" id="ARBA00022842"/>
    </source>
</evidence>
<evidence type="ECO:0000313" key="10">
    <source>
        <dbReference type="EMBL" id="AEW06743.1"/>
    </source>
</evidence>
<dbReference type="Proteomes" id="UP000005439">
    <property type="component" value="Chromosome"/>
</dbReference>
<dbReference type="InterPro" id="IPR002729">
    <property type="entry name" value="CRISPR-assoc_Cas1"/>
</dbReference>
<keyword evidence="5 9" id="KW-0460">Magnesium</keyword>
<dbReference type="EC" id="3.1.-.-" evidence="9"/>
<evidence type="ECO:0000256" key="3">
    <source>
        <dbReference type="ARBA" id="ARBA00022759"/>
    </source>
</evidence>
<keyword evidence="1 9" id="KW-0540">Nuclease</keyword>
<keyword evidence="7 9" id="KW-0238">DNA-binding</keyword>
<evidence type="ECO:0000313" key="11">
    <source>
        <dbReference type="Proteomes" id="UP000005439"/>
    </source>
</evidence>
<feature type="binding site" evidence="9">
    <location>
        <position position="222"/>
    </location>
    <ligand>
        <name>Mn(2+)</name>
        <dbReference type="ChEBI" id="CHEBI:29035"/>
    </ligand>
</feature>
<dbReference type="Gene3D" id="1.20.120.920">
    <property type="entry name" value="CRISPR-associated endonuclease Cas1, C-terminal domain"/>
    <property type="match status" value="1"/>
</dbReference>
<name>G8TT43_SULAD</name>
<dbReference type="GO" id="GO:0016787">
    <property type="term" value="F:hydrolase activity"/>
    <property type="evidence" value="ECO:0007669"/>
    <property type="project" value="UniProtKB-KW"/>
</dbReference>
<dbReference type="GO" id="GO:0003677">
    <property type="term" value="F:DNA binding"/>
    <property type="evidence" value="ECO:0007669"/>
    <property type="project" value="UniProtKB-KW"/>
</dbReference>
<evidence type="ECO:0000256" key="9">
    <source>
        <dbReference type="HAMAP-Rule" id="MF_01470"/>
    </source>
</evidence>
<evidence type="ECO:0000256" key="4">
    <source>
        <dbReference type="ARBA" id="ARBA00022801"/>
    </source>
</evidence>
<dbReference type="HAMAP" id="MF_01470">
    <property type="entry name" value="Cas1"/>
    <property type="match status" value="1"/>
</dbReference>
<dbReference type="GO" id="GO:0004520">
    <property type="term" value="F:DNA endonuclease activity"/>
    <property type="evidence" value="ECO:0007669"/>
    <property type="project" value="InterPro"/>
</dbReference>
<dbReference type="InterPro" id="IPR042211">
    <property type="entry name" value="CRISPR-assoc_Cas1_N"/>
</dbReference>
<proteinExistence type="inferred from homology"/>
<feature type="binding site" evidence="9">
    <location>
        <position position="237"/>
    </location>
    <ligand>
        <name>Mn(2+)</name>
        <dbReference type="ChEBI" id="CHEBI:29035"/>
    </ligand>
</feature>
<evidence type="ECO:0000256" key="6">
    <source>
        <dbReference type="ARBA" id="ARBA00023118"/>
    </source>
</evidence>
<keyword evidence="8 9" id="KW-0464">Manganese</keyword>
<dbReference type="HOGENOM" id="CLU_052779_2_0_9"/>
<comment type="function">
    <text evidence="9">CRISPR (clustered regularly interspaced short palindromic repeat), is an adaptive immune system that provides protection against mobile genetic elements (viruses, transposable elements and conjugative plasmids). CRISPR clusters contain spacers, sequences complementary to antecedent mobile elements, and target invading nucleic acids. CRISPR clusters are transcribed and processed into CRISPR RNA (crRNA). Acts as a dsDNA endonuclease. Involved in the integration of spacer DNA into the CRISPR cassette.</text>
</comment>
<keyword evidence="6 9" id="KW-0051">Antiviral defense</keyword>
<sequence length="330" mass="39052">MDRILHVFSSGEFHQKGKTLYFQSATEKRYIPIENVGAIYIHGEVSFNKRFLEFLADHEIILHYLNHYGYYIGSFYPREHYASGHMTLKQAAAYLDGDQRRFLARAFVMGASRNMGKVLEYYHRRGKPVEEIRERMAELEVLIAHQESIDQLMAIEGNIRDLYFDGFDHIVERTEFRWEGRSRRPPTNALNALVSFGNTLMYTTVLSEIYKTHLDPRIGYLHATNHRRFSLNLDVAEIFKPILVDRLIFTLINKRMITVDQFQRVKGGIIMDEAARKTFVSQYDEKLRAVIFHRKSRRNISYRRLIRMELYKLEKHLLGESIYDPFVALW</sequence>
<comment type="cofactor">
    <cofactor evidence="9">
        <name>Mg(2+)</name>
        <dbReference type="ChEBI" id="CHEBI:18420"/>
    </cofactor>
    <cofactor evidence="9">
        <name>Mn(2+)</name>
        <dbReference type="ChEBI" id="CHEBI:29035"/>
    </cofactor>
</comment>
<dbReference type="InterPro" id="IPR042206">
    <property type="entry name" value="CRISPR-assoc_Cas1_C"/>
</dbReference>
<dbReference type="KEGG" id="sap:Sulac_3297"/>
<dbReference type="PANTHER" id="PTHR43219:SF1">
    <property type="entry name" value="CRISPR-ASSOCIATED ENDONUCLEASE CAS1"/>
    <property type="match status" value="1"/>
</dbReference>
<dbReference type="PATRIC" id="fig|679936.5.peg.3410"/>
<dbReference type="EMBL" id="CP003179">
    <property type="protein sequence ID" value="AEW06743.1"/>
    <property type="molecule type" value="Genomic_DNA"/>
</dbReference>
<reference evidence="10 11" key="2">
    <citation type="journal article" date="2012" name="Stand. Genomic Sci.">
        <title>Complete genome sequence of the moderately thermophilic mineral-sulfide-oxidizing firmicute Sulfobacillus acidophilus type strain (NAL(T)).</title>
        <authorList>
            <person name="Anderson I."/>
            <person name="Chertkov O."/>
            <person name="Chen A."/>
            <person name="Saunders E."/>
            <person name="Lapidus A."/>
            <person name="Nolan M."/>
            <person name="Lucas S."/>
            <person name="Hammon N."/>
            <person name="Deshpande S."/>
            <person name="Cheng J.F."/>
            <person name="Han C."/>
            <person name="Tapia R."/>
            <person name="Goodwin L.A."/>
            <person name="Pitluck S."/>
            <person name="Liolios K."/>
            <person name="Pagani I."/>
            <person name="Ivanova N."/>
            <person name="Mikhailova N."/>
            <person name="Pati A."/>
            <person name="Palaniappan K."/>
            <person name="Land M."/>
            <person name="Pan C."/>
            <person name="Rohde M."/>
            <person name="Pukall R."/>
            <person name="Goker M."/>
            <person name="Detter J.C."/>
            <person name="Woyke T."/>
            <person name="Bristow J."/>
            <person name="Eisen J.A."/>
            <person name="Markowitz V."/>
            <person name="Hugenholtz P."/>
            <person name="Kyrpides N.C."/>
            <person name="Klenk H.P."/>
            <person name="Mavromatis K."/>
        </authorList>
    </citation>
    <scope>NUCLEOTIDE SEQUENCE [LARGE SCALE GENOMIC DNA]</scope>
    <source>
        <strain evidence="11">ATCC 700253 / DSM 10332 / NAL</strain>
    </source>
</reference>
<dbReference type="Pfam" id="PF01867">
    <property type="entry name" value="Cas_Cas1"/>
    <property type="match status" value="1"/>
</dbReference>
<dbReference type="InterPro" id="IPR019858">
    <property type="entry name" value="CRISPR-assoc_Cas1_HMARI/TNEAP"/>
</dbReference>
<dbReference type="Gene3D" id="3.100.10.20">
    <property type="entry name" value="CRISPR-associated endonuclease Cas1, N-terminal domain"/>
    <property type="match status" value="1"/>
</dbReference>
<dbReference type="STRING" id="679936.Sulac_3297"/>
<keyword evidence="2 9" id="KW-0479">Metal-binding</keyword>
<dbReference type="PANTHER" id="PTHR43219">
    <property type="entry name" value="CRISPR-ASSOCIATED ENDONUCLEASE CAS1"/>
    <property type="match status" value="1"/>
</dbReference>
<evidence type="ECO:0000256" key="7">
    <source>
        <dbReference type="ARBA" id="ARBA00023125"/>
    </source>
</evidence>
<keyword evidence="3 9" id="KW-0255">Endonuclease</keyword>
<evidence type="ECO:0000256" key="8">
    <source>
        <dbReference type="ARBA" id="ARBA00023211"/>
    </source>
</evidence>
<comment type="subunit">
    <text evidence="9">Homodimer, forms a heterotetramer with a Cas2 homodimer.</text>
</comment>
<protein>
    <recommendedName>
        <fullName evidence="9">CRISPR-associated endonuclease Cas1</fullName>
        <ecNumber evidence="9">3.1.-.-</ecNumber>
    </recommendedName>
</protein>
<dbReference type="AlphaFoldDB" id="G8TT43"/>
<dbReference type="GO" id="GO:0046872">
    <property type="term" value="F:metal ion binding"/>
    <property type="evidence" value="ECO:0007669"/>
    <property type="project" value="UniProtKB-UniRule"/>
</dbReference>
<dbReference type="CDD" id="cd09722">
    <property type="entry name" value="Cas1_I-B"/>
    <property type="match status" value="1"/>
</dbReference>
<evidence type="ECO:0000256" key="2">
    <source>
        <dbReference type="ARBA" id="ARBA00022723"/>
    </source>
</evidence>